<dbReference type="InterPro" id="IPR036291">
    <property type="entry name" value="NAD(P)-bd_dom_sf"/>
</dbReference>
<accession>A0A518ERI1</accession>
<evidence type="ECO:0000313" key="4">
    <source>
        <dbReference type="Proteomes" id="UP000320390"/>
    </source>
</evidence>
<feature type="domain" description="NAD(P)-binding" evidence="2">
    <location>
        <begin position="4"/>
        <end position="313"/>
    </location>
</feature>
<dbReference type="EMBL" id="CP036434">
    <property type="protein sequence ID" value="QDV06699.1"/>
    <property type="molecule type" value="Genomic_DNA"/>
</dbReference>
<dbReference type="SUPFAM" id="SSF51735">
    <property type="entry name" value="NAD(P)-binding Rossmann-fold domains"/>
    <property type="match status" value="1"/>
</dbReference>
<dbReference type="InterPro" id="IPR016040">
    <property type="entry name" value="NAD(P)-bd_dom"/>
</dbReference>
<dbReference type="EC" id="4.2.1.46" evidence="3"/>
<keyword evidence="4" id="KW-1185">Reference proteome</keyword>
<keyword evidence="1" id="KW-0520">NAD</keyword>
<proteinExistence type="predicted"/>
<sequence>MKILVTGGAGFIGSHLVEALVKRGDEVVILDSFNDFYDPAIKRRNVAAIERTAGAPMGEGPVQLVEGDIRDVELMGRVFAEGHFDAVVHLAAMAGVRPSLEDPLHYQDVNLRGTMVILEELRKRPETRFVFASSSSVYGGNTDVPFSEANEVHHPVSPYAATKRAGELLCYTHHHLYGIPTACLRFFTVFGPRQRPEMAIHKFVRMTLNGQALPFFGDGTTRRDYTYVDDIIDGVVRSIDRCEGYEIYNLGESRTTSLKELVELIGEATGVEPILDRQGMQPGDVIVTFADVSKAREKLGYDPHTTVAEGLEKFVAWYRSETHAGSRSA</sequence>
<keyword evidence="3" id="KW-0456">Lyase</keyword>
<dbReference type="PANTHER" id="PTHR43574">
    <property type="entry name" value="EPIMERASE-RELATED"/>
    <property type="match status" value="1"/>
</dbReference>
<protein>
    <submittedName>
        <fullName evidence="3">dTDP-glucose 4,6-dehydratase</fullName>
        <ecNumber evidence="3">4.2.1.46</ecNumber>
    </submittedName>
</protein>
<dbReference type="Proteomes" id="UP000320390">
    <property type="component" value="Chromosome"/>
</dbReference>
<reference evidence="3 4" key="1">
    <citation type="submission" date="2019-02" db="EMBL/GenBank/DDBJ databases">
        <title>Deep-cultivation of Planctomycetes and their phenomic and genomic characterization uncovers novel biology.</title>
        <authorList>
            <person name="Wiegand S."/>
            <person name="Jogler M."/>
            <person name="Boedeker C."/>
            <person name="Pinto D."/>
            <person name="Vollmers J."/>
            <person name="Rivas-Marin E."/>
            <person name="Kohn T."/>
            <person name="Peeters S.H."/>
            <person name="Heuer A."/>
            <person name="Rast P."/>
            <person name="Oberbeckmann S."/>
            <person name="Bunk B."/>
            <person name="Jeske O."/>
            <person name="Meyerdierks A."/>
            <person name="Storesund J.E."/>
            <person name="Kallscheuer N."/>
            <person name="Luecker S."/>
            <person name="Lage O.M."/>
            <person name="Pohl T."/>
            <person name="Merkel B.J."/>
            <person name="Hornburger P."/>
            <person name="Mueller R.-W."/>
            <person name="Bruemmer F."/>
            <person name="Labrenz M."/>
            <person name="Spormann A.M."/>
            <person name="Op den Camp H."/>
            <person name="Overmann J."/>
            <person name="Amann R."/>
            <person name="Jetten M.S.M."/>
            <person name="Mascher T."/>
            <person name="Medema M.H."/>
            <person name="Devos D.P."/>
            <person name="Kaster A.-K."/>
            <person name="Ovreas L."/>
            <person name="Rohde M."/>
            <person name="Galperin M.Y."/>
            <person name="Jogler C."/>
        </authorList>
    </citation>
    <scope>NUCLEOTIDE SEQUENCE [LARGE SCALE GENOMIC DNA]</scope>
    <source>
        <strain evidence="3 4">Poly30</strain>
    </source>
</reference>
<gene>
    <name evidence="3" type="primary">strE</name>
    <name evidence="3" type="ORF">Poly30_22140</name>
</gene>
<dbReference type="PRINTS" id="PR01713">
    <property type="entry name" value="NUCEPIMERASE"/>
</dbReference>
<dbReference type="OrthoDB" id="258549at2"/>
<dbReference type="AlphaFoldDB" id="A0A518ERI1"/>
<evidence type="ECO:0000313" key="3">
    <source>
        <dbReference type="EMBL" id="QDV06699.1"/>
    </source>
</evidence>
<name>A0A518ERI1_9BACT</name>
<dbReference type="Pfam" id="PF16363">
    <property type="entry name" value="GDP_Man_Dehyd"/>
    <property type="match status" value="1"/>
</dbReference>
<dbReference type="Gene3D" id="3.40.50.720">
    <property type="entry name" value="NAD(P)-binding Rossmann-like Domain"/>
    <property type="match status" value="1"/>
</dbReference>
<dbReference type="GO" id="GO:0008460">
    <property type="term" value="F:dTDP-glucose 4,6-dehydratase activity"/>
    <property type="evidence" value="ECO:0007669"/>
    <property type="project" value="UniProtKB-EC"/>
</dbReference>
<evidence type="ECO:0000259" key="2">
    <source>
        <dbReference type="Pfam" id="PF16363"/>
    </source>
</evidence>
<organism evidence="3 4">
    <name type="scientific">Saltatorellus ferox</name>
    <dbReference type="NCBI Taxonomy" id="2528018"/>
    <lineage>
        <taxon>Bacteria</taxon>
        <taxon>Pseudomonadati</taxon>
        <taxon>Planctomycetota</taxon>
        <taxon>Planctomycetia</taxon>
        <taxon>Planctomycetia incertae sedis</taxon>
        <taxon>Saltatorellus</taxon>
    </lineage>
</organism>
<dbReference type="RefSeq" id="WP_145197101.1">
    <property type="nucleotide sequence ID" value="NZ_CP036434.1"/>
</dbReference>
<evidence type="ECO:0000256" key="1">
    <source>
        <dbReference type="ARBA" id="ARBA00023027"/>
    </source>
</evidence>